<dbReference type="Pfam" id="PF14322">
    <property type="entry name" value="SusD-like_3"/>
    <property type="match status" value="1"/>
</dbReference>
<dbReference type="eggNOG" id="COG1435">
    <property type="taxonomic scope" value="Bacteria"/>
</dbReference>
<dbReference type="EMBL" id="CP003369">
    <property type="protein sequence ID" value="AGB28937.1"/>
    <property type="molecule type" value="Genomic_DNA"/>
</dbReference>
<name>F9D4N8_PREDD</name>
<dbReference type="AlphaFoldDB" id="F9D4N8"/>
<organism evidence="9 10">
    <name type="scientific">Prevotella dentalis (strain ATCC 49559 / DSM 3688 / JCM 13448 / NCTC 12043 / ES 2772)</name>
    <name type="common">Mitsuokella dentalis</name>
    <dbReference type="NCBI Taxonomy" id="908937"/>
    <lineage>
        <taxon>Bacteria</taxon>
        <taxon>Pseudomonadati</taxon>
        <taxon>Bacteroidota</taxon>
        <taxon>Bacteroidia</taxon>
        <taxon>Bacteroidales</taxon>
        <taxon>Prevotellaceae</taxon>
        <taxon>Prevotella</taxon>
    </lineage>
</organism>
<dbReference type="CDD" id="cd08977">
    <property type="entry name" value="SusD"/>
    <property type="match status" value="1"/>
</dbReference>
<dbReference type="KEGG" id="pdt:Prede_1632"/>
<evidence type="ECO:0000256" key="2">
    <source>
        <dbReference type="ARBA" id="ARBA00006275"/>
    </source>
</evidence>
<reference evidence="9 10" key="1">
    <citation type="submission" date="2011-04" db="EMBL/GenBank/DDBJ databases">
        <authorList>
            <person name="Muzny D."/>
            <person name="Qin X."/>
            <person name="Deng J."/>
            <person name="Jiang H."/>
            <person name="Liu Y."/>
            <person name="Qu J."/>
            <person name="Song X.-Z."/>
            <person name="Zhang L."/>
            <person name="Thornton R."/>
            <person name="Coyle M."/>
            <person name="Francisco L."/>
            <person name="Jackson L."/>
            <person name="Javaid M."/>
            <person name="Korchina V."/>
            <person name="Kovar C."/>
            <person name="Mata R."/>
            <person name="Mathew T."/>
            <person name="Ngo R."/>
            <person name="Nguyen L."/>
            <person name="Nguyen N."/>
            <person name="Okwuonu G."/>
            <person name="Ongeri F."/>
            <person name="Pham C."/>
            <person name="Simmons D."/>
            <person name="Wilczek-Boney K."/>
            <person name="Hale W."/>
            <person name="Jakkamsetti A."/>
            <person name="Pham P."/>
            <person name="Ruth R."/>
            <person name="San Lucas F."/>
            <person name="Warren J."/>
            <person name="Zhang J."/>
            <person name="Zhao Z."/>
            <person name="Zhou C."/>
            <person name="Zhu D."/>
            <person name="Lee S."/>
            <person name="Bess C."/>
            <person name="Blankenburg K."/>
            <person name="Forbes L."/>
            <person name="Fu Q."/>
            <person name="Gubbala S."/>
            <person name="Hirani K."/>
            <person name="Jayaseelan J.C."/>
            <person name="Lara F."/>
            <person name="Munidasa M."/>
            <person name="Palculict T."/>
            <person name="Patil S."/>
            <person name="Pu L.-L."/>
            <person name="Saada N."/>
            <person name="Tang L."/>
            <person name="Weissenberger G."/>
            <person name="Zhu Y."/>
            <person name="Hemphill L."/>
            <person name="Shang Y."/>
            <person name="Youmans B."/>
            <person name="Ayvaz T."/>
            <person name="Ross M."/>
            <person name="Santibanez J."/>
            <person name="Aqrawi P."/>
            <person name="Gross S."/>
            <person name="Joshi V."/>
            <person name="Fowler G."/>
            <person name="Nazareth L."/>
            <person name="Reid J."/>
            <person name="Worley K."/>
            <person name="Petrosino J."/>
            <person name="Highlander S."/>
            <person name="Gibbs R."/>
        </authorList>
    </citation>
    <scope>NUCLEOTIDE SEQUENCE [LARGE SCALE GENOMIC DNA]</scope>
    <source>
        <strain evidence="9 10">DSM 3688</strain>
    </source>
</reference>
<evidence type="ECO:0000313" key="10">
    <source>
        <dbReference type="Proteomes" id="UP000007820"/>
    </source>
</evidence>
<evidence type="ECO:0000313" key="9">
    <source>
        <dbReference type="EMBL" id="EGQ13790.1"/>
    </source>
</evidence>
<dbReference type="OrthoDB" id="1109873at2"/>
<dbReference type="GO" id="GO:0009279">
    <property type="term" value="C:cell outer membrane"/>
    <property type="evidence" value="ECO:0007669"/>
    <property type="project" value="UniProtKB-SubCell"/>
</dbReference>
<evidence type="ECO:0000256" key="4">
    <source>
        <dbReference type="ARBA" id="ARBA00023136"/>
    </source>
</evidence>
<dbReference type="Pfam" id="PF07980">
    <property type="entry name" value="SusD_RagB"/>
    <property type="match status" value="1"/>
</dbReference>
<dbReference type="RefSeq" id="WP_005846359.1">
    <property type="nucleotide sequence ID" value="NC_019968.1"/>
</dbReference>
<comment type="similarity">
    <text evidence="2">Belongs to the SusD family.</text>
</comment>
<dbReference type="PROSITE" id="PS51257">
    <property type="entry name" value="PROKAR_LIPOPROTEIN"/>
    <property type="match status" value="1"/>
</dbReference>
<dbReference type="Gene3D" id="1.25.40.390">
    <property type="match status" value="1"/>
</dbReference>
<keyword evidence="3" id="KW-0732">Signal</keyword>
<dbReference type="EMBL" id="AFPW01000026">
    <property type="protein sequence ID" value="EGQ13790.1"/>
    <property type="molecule type" value="Genomic_DNA"/>
</dbReference>
<keyword evidence="4" id="KW-0472">Membrane</keyword>
<dbReference type="HOGENOM" id="CLU_015553_0_0_10"/>
<dbReference type="InterPro" id="IPR012944">
    <property type="entry name" value="SusD_RagB_dom"/>
</dbReference>
<dbReference type="SUPFAM" id="SSF48452">
    <property type="entry name" value="TPR-like"/>
    <property type="match status" value="1"/>
</dbReference>
<protein>
    <submittedName>
        <fullName evidence="8">RagB/SusD family protein</fullName>
    </submittedName>
</protein>
<reference evidence="8" key="2">
    <citation type="submission" date="2012-02" db="EMBL/GenBank/DDBJ databases">
        <title>Complete sequence of chromosome 2 of Prevotella dentalis DSM 3688.</title>
        <authorList>
            <consortium name="US DOE Joint Genome Institute (JGI-PGF)"/>
            <person name="Lucas S."/>
            <person name="Copeland A."/>
            <person name="Lapidus A."/>
            <person name="Glavina del Rio T."/>
            <person name="Dalin E."/>
            <person name="Tice H."/>
            <person name="Bruce D."/>
            <person name="Goodwin L."/>
            <person name="Pitluck S."/>
            <person name="Peters L."/>
            <person name="Mikhailova N."/>
            <person name="Chertkov O."/>
            <person name="Kyrpides N."/>
            <person name="Mavromatis K."/>
            <person name="Ivanova N."/>
            <person name="Brettin T."/>
            <person name="Detter J.C."/>
            <person name="Han C."/>
            <person name="Larimer F."/>
            <person name="Land M."/>
            <person name="Hauser L."/>
            <person name="Markowitz V."/>
            <person name="Cheng J.-F."/>
            <person name="Hugenholtz P."/>
            <person name="Woyke T."/>
            <person name="Wu D."/>
            <person name="Gronow S."/>
            <person name="Wellnitz S."/>
            <person name="Brambilla E."/>
            <person name="Klenk H.-P."/>
            <person name="Eisen J.A."/>
        </authorList>
    </citation>
    <scope>NUCLEOTIDE SEQUENCE [LARGE SCALE GENOMIC DNA]</scope>
    <source>
        <strain evidence="8">DSM 3688</strain>
    </source>
</reference>
<dbReference type="PATRIC" id="fig|908937.9.peg.1727"/>
<proteinExistence type="inferred from homology"/>
<keyword evidence="11" id="KW-1185">Reference proteome</keyword>
<feature type="domain" description="RagB/SusD" evidence="6">
    <location>
        <begin position="286"/>
        <end position="563"/>
    </location>
</feature>
<sequence>MMKTRYYLAKYTSVVLFPVILAAGLTACSTDLLEKNPPAAISNGNFWTGESDAHLALVGCYRFESGWSHDDFLTPQGLLYLDFAGGNGTEKENFTTLMASTNTVATNSNLRWYWSNAYAHISRYNTFFGNIDNCPMDETLKNQYKAEVKCLRAYYLFSLAFYYKDVPMPLKTLSVAEANTIAQTPQQQVYDQVESDLKEAISLLPATYETSDVGRYTSGAARTLLSRLYLAEERWADAARVLGQVIDSGIYQIDKTNGADSYAKLFQMGGEKSAEQIFCITYVKDQYTTSRYQYAYPECAYGGWHQFAPYNELVKAYFCTDGKSIDQSPLYNDADPYVNRDPRLYATVFLPPLGSYPGTKYNDITYDCFKGANTSDSYNRYTLFDGYCPKKGLDPSITNNLGSTYTYTPVMRYAEVLLSYLEALNESNPSAVTQQVIDATINEIRSRVSLPGLKKEELASQDDVRQAVRRERRVELALEGLRYFDILRWGTAKQELNHVFTGVKLSDDPSARNYRGSGASASPIDKDGYYQFEARAWDSHNRYFPIPQNDLNVNKNLKQNEGYN</sequence>
<dbReference type="Proteomes" id="UP000010862">
    <property type="component" value="Chromosome 2"/>
</dbReference>
<evidence type="ECO:0000256" key="1">
    <source>
        <dbReference type="ARBA" id="ARBA00004442"/>
    </source>
</evidence>
<dbReference type="STRING" id="908937.Prede_1632"/>
<evidence type="ECO:0000259" key="6">
    <source>
        <dbReference type="Pfam" id="PF07980"/>
    </source>
</evidence>
<evidence type="ECO:0000313" key="8">
    <source>
        <dbReference type="EMBL" id="AGB28937.1"/>
    </source>
</evidence>
<gene>
    <name evidence="8" type="ordered locus">Prede_1632</name>
    <name evidence="9" type="ORF">HMPREF9136_1816</name>
</gene>
<accession>F9D4N8</accession>
<keyword evidence="5" id="KW-0998">Cell outer membrane</keyword>
<evidence type="ECO:0000259" key="7">
    <source>
        <dbReference type="Pfam" id="PF14322"/>
    </source>
</evidence>
<evidence type="ECO:0000313" key="11">
    <source>
        <dbReference type="Proteomes" id="UP000010862"/>
    </source>
</evidence>
<evidence type="ECO:0000256" key="5">
    <source>
        <dbReference type="ARBA" id="ARBA00023237"/>
    </source>
</evidence>
<dbReference type="InterPro" id="IPR033985">
    <property type="entry name" value="SusD-like_N"/>
</dbReference>
<comment type="subcellular location">
    <subcellularLocation>
        <location evidence="1">Cell outer membrane</location>
    </subcellularLocation>
</comment>
<dbReference type="Proteomes" id="UP000007820">
    <property type="component" value="Unassembled WGS sequence"/>
</dbReference>
<dbReference type="InterPro" id="IPR011990">
    <property type="entry name" value="TPR-like_helical_dom_sf"/>
</dbReference>
<feature type="domain" description="SusD-like N-terminal" evidence="7">
    <location>
        <begin position="99"/>
        <end position="230"/>
    </location>
</feature>
<evidence type="ECO:0000256" key="3">
    <source>
        <dbReference type="ARBA" id="ARBA00022729"/>
    </source>
</evidence>